<gene>
    <name evidence="4" type="ORF">GKZ28_18520</name>
</gene>
<comment type="caution">
    <text evidence="4">The sequence shown here is derived from an EMBL/GenBank/DDBJ whole genome shotgun (WGS) entry which is preliminary data.</text>
</comment>
<keyword evidence="2" id="KW-0812">Transmembrane</keyword>
<proteinExistence type="inferred from homology"/>
<feature type="transmembrane region" description="Helical" evidence="2">
    <location>
        <begin position="71"/>
        <end position="88"/>
    </location>
</feature>
<dbReference type="Proteomes" id="UP000656077">
    <property type="component" value="Unassembled WGS sequence"/>
</dbReference>
<keyword evidence="2" id="KW-1133">Transmembrane helix</keyword>
<comment type="similarity">
    <text evidence="1">Belongs to the EamA transporter family.</text>
</comment>
<evidence type="ECO:0000259" key="3">
    <source>
        <dbReference type="Pfam" id="PF00892"/>
    </source>
</evidence>
<dbReference type="SUPFAM" id="SSF103481">
    <property type="entry name" value="Multidrug resistance efflux transporter EmrE"/>
    <property type="match status" value="1"/>
</dbReference>
<dbReference type="InterPro" id="IPR000620">
    <property type="entry name" value="EamA_dom"/>
</dbReference>
<organism evidence="4 5">
    <name type="scientific">Clostridium chromiireducens</name>
    <dbReference type="NCBI Taxonomy" id="225345"/>
    <lineage>
        <taxon>Bacteria</taxon>
        <taxon>Bacillati</taxon>
        <taxon>Bacillota</taxon>
        <taxon>Clostridia</taxon>
        <taxon>Eubacteriales</taxon>
        <taxon>Clostridiaceae</taxon>
        <taxon>Clostridium</taxon>
    </lineage>
</organism>
<dbReference type="InterPro" id="IPR037185">
    <property type="entry name" value="EmrE-like"/>
</dbReference>
<evidence type="ECO:0000313" key="4">
    <source>
        <dbReference type="EMBL" id="MVX65678.1"/>
    </source>
</evidence>
<evidence type="ECO:0000256" key="1">
    <source>
        <dbReference type="ARBA" id="ARBA00007362"/>
    </source>
</evidence>
<dbReference type="Pfam" id="PF00892">
    <property type="entry name" value="EamA"/>
    <property type="match status" value="1"/>
</dbReference>
<name>A0A964W404_9CLOT</name>
<feature type="transmembrane region" description="Helical" evidence="2">
    <location>
        <begin position="33"/>
        <end position="51"/>
    </location>
</feature>
<feature type="transmembrane region" description="Helical" evidence="2">
    <location>
        <begin position="100"/>
        <end position="118"/>
    </location>
</feature>
<feature type="transmembrane region" description="Helical" evidence="2">
    <location>
        <begin position="6"/>
        <end position="21"/>
    </location>
</feature>
<accession>A0A964W404</accession>
<evidence type="ECO:0000256" key="2">
    <source>
        <dbReference type="SAM" id="Phobius"/>
    </source>
</evidence>
<dbReference type="GO" id="GO:0016020">
    <property type="term" value="C:membrane"/>
    <property type="evidence" value="ECO:0007669"/>
    <property type="project" value="InterPro"/>
</dbReference>
<dbReference type="AlphaFoldDB" id="A0A964W404"/>
<reference evidence="4" key="1">
    <citation type="submission" date="2019-12" db="EMBL/GenBank/DDBJ databases">
        <title>Microbes associate with the intestines of laboratory mice.</title>
        <authorList>
            <person name="Navarre W."/>
            <person name="Wong E."/>
        </authorList>
    </citation>
    <scope>NUCLEOTIDE SEQUENCE</scope>
    <source>
        <strain evidence="4">NM79_F5</strain>
    </source>
</reference>
<feature type="domain" description="EamA" evidence="3">
    <location>
        <begin position="19"/>
        <end position="141"/>
    </location>
</feature>
<protein>
    <submittedName>
        <fullName evidence="4">EamA family transporter</fullName>
    </submittedName>
</protein>
<evidence type="ECO:0000313" key="5">
    <source>
        <dbReference type="Proteomes" id="UP000656077"/>
    </source>
</evidence>
<dbReference type="EMBL" id="WSRQ01000036">
    <property type="protein sequence ID" value="MVX65678.1"/>
    <property type="molecule type" value="Genomic_DNA"/>
</dbReference>
<sequence>MSLNYIVPIIIVILSNIVYHITTKNIPKDANSFLSLAITYLASTVISIAMYCLTSKPSRILMDIHKVNWTSYVLGLAIVGVEVGYIYMYRAGWDISRGSLVASISISILLIIVGILFYKEHIGMYQIIGIVCCIIGLTFINLD</sequence>
<keyword evidence="2" id="KW-0472">Membrane</keyword>
<feature type="transmembrane region" description="Helical" evidence="2">
    <location>
        <begin position="124"/>
        <end position="142"/>
    </location>
</feature>
<dbReference type="RefSeq" id="WP_160360370.1">
    <property type="nucleotide sequence ID" value="NZ_WSRQ01000036.1"/>
</dbReference>